<comment type="caution">
    <text evidence="1">The sequence shown here is derived from an EMBL/GenBank/DDBJ whole genome shotgun (WGS) entry which is preliminary data.</text>
</comment>
<dbReference type="RefSeq" id="WP_123696709.1">
    <property type="nucleotide sequence ID" value="NZ_RKHJ01000001.1"/>
</dbReference>
<evidence type="ECO:0000313" key="2">
    <source>
        <dbReference type="Proteomes" id="UP000275456"/>
    </source>
</evidence>
<name>A0A3N2ARH2_9MICO</name>
<dbReference type="EMBL" id="RKHJ01000001">
    <property type="protein sequence ID" value="ROR65641.1"/>
    <property type="molecule type" value="Genomic_DNA"/>
</dbReference>
<accession>A0A3N2ARH2</accession>
<dbReference type="Proteomes" id="UP000275456">
    <property type="component" value="Unassembled WGS sequence"/>
</dbReference>
<proteinExistence type="predicted"/>
<protein>
    <submittedName>
        <fullName evidence="1">Uncharacterized protein</fullName>
    </submittedName>
</protein>
<dbReference type="AlphaFoldDB" id="A0A3N2ARH2"/>
<organism evidence="1 2">
    <name type="scientific">Agrococcus jenensis</name>
    <dbReference type="NCBI Taxonomy" id="46353"/>
    <lineage>
        <taxon>Bacteria</taxon>
        <taxon>Bacillati</taxon>
        <taxon>Actinomycetota</taxon>
        <taxon>Actinomycetes</taxon>
        <taxon>Micrococcales</taxon>
        <taxon>Microbacteriaceae</taxon>
        <taxon>Agrococcus</taxon>
    </lineage>
</organism>
<sequence length="105" mass="11254">MTTGRSIWLTDPNGAEVEGDASIETLDTLLLALRDADEEHATVSMTDSDEWNLEFGADSVLLENVGPDGQEVGTLRFADAGEARSIAAEFLAGDFEALRARPWAA</sequence>
<evidence type="ECO:0000313" key="1">
    <source>
        <dbReference type="EMBL" id="ROR65641.1"/>
    </source>
</evidence>
<gene>
    <name evidence="1" type="ORF">EDD26_1010</name>
</gene>
<reference evidence="1 2" key="1">
    <citation type="submission" date="2018-11" db="EMBL/GenBank/DDBJ databases">
        <title>Sequencing the genomes of 1000 actinobacteria strains.</title>
        <authorList>
            <person name="Klenk H.-P."/>
        </authorList>
    </citation>
    <scope>NUCLEOTIDE SEQUENCE [LARGE SCALE GENOMIC DNA]</scope>
    <source>
        <strain evidence="1 2">DSM 9580</strain>
    </source>
</reference>
<dbReference type="OrthoDB" id="5082702at2"/>
<keyword evidence="2" id="KW-1185">Reference proteome</keyword>